<evidence type="ECO:0000256" key="1">
    <source>
        <dbReference type="SAM" id="MobiDB-lite"/>
    </source>
</evidence>
<dbReference type="Pfam" id="PF19071">
    <property type="entry name" value="DUF5767"/>
    <property type="match status" value="1"/>
</dbReference>
<organism evidence="3">
    <name type="scientific">viral metagenome</name>
    <dbReference type="NCBI Taxonomy" id="1070528"/>
    <lineage>
        <taxon>unclassified sequences</taxon>
        <taxon>metagenomes</taxon>
        <taxon>organismal metagenomes</taxon>
    </lineage>
</organism>
<feature type="compositionally biased region" description="Basic and acidic residues" evidence="1">
    <location>
        <begin position="454"/>
        <end position="463"/>
    </location>
</feature>
<sequence length="533" mass="59107">MNIVEIEPDFLNIESIQLPEFKISEPYEDRIEEISSTRKSANFGGGIELLMNEKNKGDKKFSSSIDIEDITNLENELNELSDITDYHQSSKSNVSVNIDNVSASASASNANISNESASTENASTSKEIKYKQDSGSAQKKSIFGDLFGGSKKNGAHIKPVTNNNNTDNINLGKSTANMNENKTWDGFGKFNNIPVNLDKTQQKPELTKEEELKEKFKYLRKLDDLEKKGVSLSKRYNMDSDLNEMIGEYETIIAEKEKSNAIKFQGKMMMACITGLEFLNNKFDPFDIKLDGWGEQINENIDEYDEIFAELHEKYKSKAKMSPELKLLFQLGGSAMMVHMSNTLFKSSMPGMDDIMRQNPELMRQFTQAAVNTMGQTKPGLGGFMNGLFNNGGSGANPGFGASMPPNINSGPPPAPIETKLPDRSQRMPNIVNRPDIVAARGSSLGNNEGNPYDEERIKRPEMKGPSTVPQSNQNIASLLSGLKTKQIDVNETKNNEASTISVEDLKDLMSGKIPTKSKRKQKSDKNIVSLDI</sequence>
<feature type="region of interest" description="Disordered" evidence="1">
    <location>
        <begin position="107"/>
        <end position="134"/>
    </location>
</feature>
<dbReference type="InterPro" id="IPR043910">
    <property type="entry name" value="DUF5767"/>
</dbReference>
<dbReference type="AlphaFoldDB" id="A0A6C0H5Y9"/>
<dbReference type="EMBL" id="MN739535">
    <property type="protein sequence ID" value="QHT11573.1"/>
    <property type="molecule type" value="Genomic_DNA"/>
</dbReference>
<accession>A0A6C0H5Y9</accession>
<evidence type="ECO:0000313" key="2">
    <source>
        <dbReference type="EMBL" id="QHT11573.1"/>
    </source>
</evidence>
<feature type="region of interest" description="Disordered" evidence="1">
    <location>
        <begin position="513"/>
        <end position="533"/>
    </location>
</feature>
<evidence type="ECO:0000313" key="3">
    <source>
        <dbReference type="EMBL" id="QHT75423.1"/>
    </source>
</evidence>
<dbReference type="EMBL" id="MN739871">
    <property type="protein sequence ID" value="QHT75423.1"/>
    <property type="molecule type" value="Genomic_DNA"/>
</dbReference>
<name>A0A6C0H5Y9_9ZZZZ</name>
<feature type="region of interest" description="Disordered" evidence="1">
    <location>
        <begin position="441"/>
        <end position="473"/>
    </location>
</feature>
<reference evidence="3" key="1">
    <citation type="journal article" date="2020" name="Nature">
        <title>Giant virus diversity and host interactions through global metagenomics.</title>
        <authorList>
            <person name="Schulz F."/>
            <person name="Roux S."/>
            <person name="Paez-Espino D."/>
            <person name="Jungbluth S."/>
            <person name="Walsh D.A."/>
            <person name="Denef V.J."/>
            <person name="McMahon K.D."/>
            <person name="Konstantinidis K.T."/>
            <person name="Eloe-Fadrosh E.A."/>
            <person name="Kyrpides N.C."/>
            <person name="Woyke T."/>
        </authorList>
    </citation>
    <scope>NUCLEOTIDE SEQUENCE</scope>
    <source>
        <strain evidence="2">GVMAG-M-3300023174-116</strain>
        <strain evidence="3">GVMAG-M-3300023179-63</strain>
    </source>
</reference>
<proteinExistence type="predicted"/>
<protein>
    <submittedName>
        <fullName evidence="3">Uncharacterized protein</fullName>
    </submittedName>
</protein>
<feature type="compositionally biased region" description="Low complexity" evidence="1">
    <location>
        <begin position="107"/>
        <end position="125"/>
    </location>
</feature>